<evidence type="ECO:0000313" key="1">
    <source>
        <dbReference type="EMBL" id="AXQ53884.1"/>
    </source>
</evidence>
<protein>
    <submittedName>
        <fullName evidence="1">Uncharacterized protein</fullName>
    </submittedName>
</protein>
<reference evidence="1 2" key="1">
    <citation type="submission" date="2018-08" db="EMBL/GenBank/DDBJ databases">
        <authorList>
            <person name="Ferrada E.E."/>
            <person name="Latorre B.A."/>
        </authorList>
    </citation>
    <scope>NUCLEOTIDE SEQUENCE [LARGE SCALE GENOMIC DNA]</scope>
    <source>
        <strain evidence="1 2">VK-A60T</strain>
    </source>
</reference>
<name>A0A385D7F2_9ACTN</name>
<evidence type="ECO:0000313" key="2">
    <source>
        <dbReference type="Proteomes" id="UP000259636"/>
    </source>
</evidence>
<dbReference type="AlphaFoldDB" id="A0A385D7F2"/>
<accession>A0A385D7F2</accession>
<organism evidence="1 2">
    <name type="scientific">Streptomyces koyangensis</name>
    <dbReference type="NCBI Taxonomy" id="188770"/>
    <lineage>
        <taxon>Bacteria</taxon>
        <taxon>Bacillati</taxon>
        <taxon>Actinomycetota</taxon>
        <taxon>Actinomycetes</taxon>
        <taxon>Kitasatosporales</taxon>
        <taxon>Streptomycetaceae</taxon>
        <taxon>Streptomyces</taxon>
        <taxon>Streptomyces aurantiacus group</taxon>
    </lineage>
</organism>
<dbReference type="EMBL" id="CP031742">
    <property type="protein sequence ID" value="AXQ53884.1"/>
    <property type="molecule type" value="Genomic_DNA"/>
</dbReference>
<dbReference type="Proteomes" id="UP000259636">
    <property type="component" value="Chromosome"/>
</dbReference>
<dbReference type="KEGG" id="sky:D0C37_04180"/>
<gene>
    <name evidence="1" type="ORF">D0C37_04180</name>
</gene>
<sequence length="66" mass="7198">MVCSSRVPWSKVCWIRAWSSWAVMMRAARSRDFPFLLSLSILAPLPTLAPPVPPGAATSIGLATDR</sequence>
<proteinExistence type="predicted"/>